<dbReference type="SUPFAM" id="SSF69687">
    <property type="entry name" value="Integrin beta tail domain"/>
    <property type="match status" value="1"/>
</dbReference>
<dbReference type="GO" id="GO:0009986">
    <property type="term" value="C:cell surface"/>
    <property type="evidence" value="ECO:0007669"/>
    <property type="project" value="TreeGrafter"/>
</dbReference>
<dbReference type="InterPro" id="IPR003644">
    <property type="entry name" value="Calx_beta"/>
</dbReference>
<dbReference type="InterPro" id="IPR003961">
    <property type="entry name" value="FN3_dom"/>
</dbReference>
<keyword evidence="13 17" id="KW-0401">Integrin</keyword>
<dbReference type="InterPro" id="IPR057073">
    <property type="entry name" value="EGF_integrin_2"/>
</dbReference>
<keyword evidence="11 17" id="KW-0130">Cell adhesion</keyword>
<comment type="subcellular location">
    <subcellularLocation>
        <location evidence="1 17">Cell membrane</location>
        <topology evidence="1 17">Single-pass type I membrane protein</topology>
    </subcellularLocation>
</comment>
<evidence type="ECO:0000256" key="8">
    <source>
        <dbReference type="ARBA" id="ARBA00022737"/>
    </source>
</evidence>
<evidence type="ECO:0000256" key="18">
    <source>
        <dbReference type="SAM" id="MobiDB-lite"/>
    </source>
</evidence>
<dbReference type="GO" id="GO:0005178">
    <property type="term" value="F:integrin binding"/>
    <property type="evidence" value="ECO:0007669"/>
    <property type="project" value="TreeGrafter"/>
</dbReference>
<dbReference type="SMART" id="SM01242">
    <property type="entry name" value="Integrin_B_tail"/>
    <property type="match status" value="1"/>
</dbReference>
<evidence type="ECO:0000256" key="5">
    <source>
        <dbReference type="ARBA" id="ARBA00022692"/>
    </source>
</evidence>
<gene>
    <name evidence="20" type="ORF">EOD39_5818</name>
</gene>
<feature type="domain" description="Fibronectin type-III" evidence="19">
    <location>
        <begin position="1839"/>
        <end position="1935"/>
    </location>
</feature>
<evidence type="ECO:0000256" key="2">
    <source>
        <dbReference type="ARBA" id="ARBA00007449"/>
    </source>
</evidence>
<keyword evidence="4" id="KW-0245">EGF-like domain</keyword>
<evidence type="ECO:0000259" key="19">
    <source>
        <dbReference type="PROSITE" id="PS50853"/>
    </source>
</evidence>
<dbReference type="FunFam" id="2.10.25.10:FF:000036">
    <property type="entry name" value="Integrin beta"/>
    <property type="match status" value="1"/>
</dbReference>
<keyword evidence="6" id="KW-0479">Metal-binding</keyword>
<dbReference type="InterPro" id="IPR038081">
    <property type="entry name" value="CalX-like_sf"/>
</dbReference>
<dbReference type="Pfam" id="PF00041">
    <property type="entry name" value="fn3"/>
    <property type="match status" value="4"/>
</dbReference>
<evidence type="ECO:0000256" key="9">
    <source>
        <dbReference type="ARBA" id="ARBA00022837"/>
    </source>
</evidence>
<dbReference type="SMART" id="SM00060">
    <property type="entry name" value="FN3"/>
    <property type="match status" value="4"/>
</dbReference>
<evidence type="ECO:0000256" key="1">
    <source>
        <dbReference type="ARBA" id="ARBA00004251"/>
    </source>
</evidence>
<dbReference type="SUPFAM" id="SSF53300">
    <property type="entry name" value="vWA-like"/>
    <property type="match status" value="1"/>
</dbReference>
<keyword evidence="8" id="KW-0677">Repeat</keyword>
<dbReference type="CDD" id="cd00063">
    <property type="entry name" value="FN3"/>
    <property type="match status" value="4"/>
</dbReference>
<sequence length="2018" mass="224169">MLLWTTSEAKVNHCLAAQASTCTDCIQAGKDCSFCTDEDFKLPRCDLLNNLKDHKCMNRVELFSQMSIQEDVAIDMSLKKTQVSPQRMTMRLRAGEEKVVQMQVFEPTETPVDLYILMDFSNSMSDDLANLKKMGDELAKVVSTQLSSDYTIGFGKFVDKVTAPQTDMRPSKLKQPWPDSDPPFSFKNVIRLTNDASKFRTELEKERISGNLDAPEGGFDAILQTAVCTNQIGWRDQSTHLLVFSTESAFHYESDGANVLAGILKRNDEQCHLSQDGTYTHDTVQDYPSVPTLVRLMQDNNIIPIFAVTNHSYSYYEKLSHYFPVSDIGQLSEDSSNIIDLLRRAFNNIRSKISIRSENVPKAFHTEILSSQASEVTHPGSFKLTPGEKGTFMVKVKALEEVGGEHICKLSEEDKKGNIRIKPTSFTDALNIDAAVVCTACDCEKNPVQKSPKCGGNGDLVCGQCRCNAKWRGPYCNCSVDAKDDGRACISPNSSKPCNGRGECLCGTCQCYLSQNPLERYEGQFCEFDNFQCQRFGGFLCNARGRCFLGECACEDGWQGSACECPSSNATCIDSNGGICNGRGKCNCGRCMCDENQPYAGSTCETTSLSLLGMCEDTRTCVQCQAWQTGEKKGDKCKECPFRIKMVDELKKEEEVIQKCSFRDEEDDCTYHYTVDSNPSSDSKETQVIEVFKKKECPPAGFLWLIPLIMFLMLLAGLLLLCCWKYCACCKACLAMLPCCGRGRMVGFKEDNYMLRQSLLTSDHLDTPMVRTGPPKGTDVVSWKIKDNVHRQAASYNQAPNPKDIVPYGLSLRLARLFTENLSRPDTRESDHLRREVEENLNEIYKQVPGAQKVQRTQFRLQPNAGKRQDHAIVDTVLEAPRSAQPDIVKVTDKQVQMGNFNELKVVPGYYTVASDRDAQGLVEFQEGVESLDVRVPLFIKDEDDDKKQLKVEAVDVPQGIAEIGRRVVNITVIKDHGANLQSKARSSLSFVQPSYTYSRQEKVATIPVTREGDDGRTQVTYRTRDLTAKDEKDYVSTEGELTFLPGETQKNISVKLLELSETDSLLGDKQIKQFVMDLTNPKYGAKLGKYPRTTVTIADTPEPGVVMFKKSNQTYTTRDQLYTVPVVRTRNLESPATVRWRTRNASRFELSSPLKFSPGEAEKNIVIDPRVHPGPIKAETFQLELFDPSDNTVIGERKSTVVSVMPSGDFPWSPDSLPETMETQSMTQSSGLGSPSGRLAPPLNVTAQATGPKNICMLWIPPPGKPSGYKVKYWIQGDSESDAQVIDCKAPPVELSNLYPYCDYEMRTCAYNSMGEGHYSDVVHCCTLEDVPSEPGRLAFNVINSTVTQLSWAEPAETNGDITVYEVSYTPINENNKAMGPTKTVRIDDPKKRMMLIENLVESQTYCYTVRARNGAGWGPARDATINLATQPKRPMSIPIIPDIPIIDAEAGEGYDSFLMYSADVMRSPTGSKRPSVSDEGMKWKFVQLVGEDLDLRKVSWRLPADVIPRPPSSDVESSASGELEASRLNARAAPTPGWTSSTAGTGPQQDQFMNDKWDQSYLYQGGGGSLSRTTTTSYNQLSPNRQMSPNSQMSVNSQFETRTIGGGGSTITKEYHTTLMPGQEVTGRSHSYREEDAGRSGFRTDEVVLRKRTEMKGYYGDDGVRDSIVMVDEPRVSGYSKKVVNYNISHSMRGRTQSEDVNDALQNLDMVLQDPRLPPGVPDTPTRLVFSALGPTSLKVSWQEPHCEKEVQGYCVLYQLLNGGDVKRIDIPNPVENSVVVKELLPNHSYIFKVKAHSEEGWGPEREGVITIESQVDPKSPLNPVPGSPFTLSTPSAPGPLVFTALSPEELQLSWDKPRKPNGDILGYMVTCEQLHGGGEVRSFQVNGDSSETTLTVPNLNENVPYKFKVQAKTTQGFGPEREGIITIESQDGANLSQFGNQQMMRREVYNLPGEITTKTTHTTFNDPYFSDGGMITTQHTSGGTVTRQVTKEIVSSMTMMSGGTVSKKIEKFYEA</sequence>
<dbReference type="GO" id="GO:0033627">
    <property type="term" value="P:cell adhesion mediated by integrin"/>
    <property type="evidence" value="ECO:0007669"/>
    <property type="project" value="TreeGrafter"/>
</dbReference>
<dbReference type="PROSITE" id="PS50853">
    <property type="entry name" value="FN3"/>
    <property type="match status" value="4"/>
</dbReference>
<evidence type="ECO:0000256" key="7">
    <source>
        <dbReference type="ARBA" id="ARBA00022729"/>
    </source>
</evidence>
<dbReference type="GO" id="GO:0007160">
    <property type="term" value="P:cell-matrix adhesion"/>
    <property type="evidence" value="ECO:0007669"/>
    <property type="project" value="TreeGrafter"/>
</dbReference>
<keyword evidence="15" id="KW-1015">Disulfide bond</keyword>
<feature type="domain" description="Fibronectin type-III" evidence="19">
    <location>
        <begin position="1242"/>
        <end position="1331"/>
    </location>
</feature>
<dbReference type="GO" id="GO:0046872">
    <property type="term" value="F:metal ion binding"/>
    <property type="evidence" value="ECO:0007669"/>
    <property type="project" value="UniProtKB-KW"/>
</dbReference>
<dbReference type="InterPro" id="IPR036116">
    <property type="entry name" value="FN3_sf"/>
</dbReference>
<keyword evidence="16" id="KW-0325">Glycoprotein</keyword>
<dbReference type="PRINTS" id="PR00014">
    <property type="entry name" value="FNTYPEIII"/>
</dbReference>
<dbReference type="Pfam" id="PF07965">
    <property type="entry name" value="Integrin_B_tail"/>
    <property type="match status" value="1"/>
</dbReference>
<proteinExistence type="inferred from homology"/>
<dbReference type="InterPro" id="IPR033760">
    <property type="entry name" value="Integrin_beta_N"/>
</dbReference>
<keyword evidence="21" id="KW-1185">Reference proteome</keyword>
<reference evidence="20 21" key="1">
    <citation type="submission" date="2019-01" db="EMBL/GenBank/DDBJ databases">
        <title>Draft Genome and Complete Hox-Cluster Characterization of the Sterlet Sturgeon (Acipenser ruthenus).</title>
        <authorList>
            <person name="Wei Q."/>
        </authorList>
    </citation>
    <scope>NUCLEOTIDE SEQUENCE [LARGE SCALE GENOMIC DNA]</scope>
    <source>
        <strain evidence="20">WHYD16114868_AA</strain>
        <tissue evidence="20">Blood</tissue>
    </source>
</reference>
<dbReference type="InterPro" id="IPR015812">
    <property type="entry name" value="Integrin_bsu"/>
</dbReference>
<dbReference type="GO" id="GO:0016477">
    <property type="term" value="P:cell migration"/>
    <property type="evidence" value="ECO:0007669"/>
    <property type="project" value="TreeGrafter"/>
</dbReference>
<dbReference type="InterPro" id="IPR040622">
    <property type="entry name" value="EGF_integrin_1"/>
</dbReference>
<feature type="domain" description="Fibronectin type-III" evidence="19">
    <location>
        <begin position="1726"/>
        <end position="1819"/>
    </location>
</feature>
<dbReference type="FunFam" id="2.60.40.10:FF:000146">
    <property type="entry name" value="Integrin beta"/>
    <property type="match status" value="2"/>
</dbReference>
<evidence type="ECO:0000313" key="21">
    <source>
        <dbReference type="Proteomes" id="UP000289886"/>
    </source>
</evidence>
<evidence type="ECO:0000256" key="17">
    <source>
        <dbReference type="RuleBase" id="RU000633"/>
    </source>
</evidence>
<feature type="compositionally biased region" description="Polar residues" evidence="18">
    <location>
        <begin position="1539"/>
        <end position="1554"/>
    </location>
</feature>
<dbReference type="Gene3D" id="3.40.50.410">
    <property type="entry name" value="von Willebrand factor, type A domain"/>
    <property type="match status" value="1"/>
</dbReference>
<dbReference type="Pfam" id="PF23105">
    <property type="entry name" value="EGF_integrin"/>
    <property type="match status" value="1"/>
</dbReference>
<protein>
    <recommendedName>
        <fullName evidence="17">Integrin beta</fullName>
    </recommendedName>
</protein>
<dbReference type="EMBL" id="SCEB01000027">
    <property type="protein sequence ID" value="RXN01645.1"/>
    <property type="molecule type" value="Genomic_DNA"/>
</dbReference>
<dbReference type="SMART" id="SM00187">
    <property type="entry name" value="INB"/>
    <property type="match status" value="1"/>
</dbReference>
<dbReference type="Gene3D" id="2.60.40.2030">
    <property type="match status" value="2"/>
</dbReference>
<evidence type="ECO:0000256" key="13">
    <source>
        <dbReference type="ARBA" id="ARBA00023037"/>
    </source>
</evidence>
<dbReference type="Gene3D" id="2.10.25.10">
    <property type="entry name" value="Laminin"/>
    <property type="match status" value="3"/>
</dbReference>
<dbReference type="SUPFAM" id="SSF49265">
    <property type="entry name" value="Fibronectin type III"/>
    <property type="match status" value="2"/>
</dbReference>
<dbReference type="InterPro" id="IPR012896">
    <property type="entry name" value="Integrin_bsu_tail"/>
</dbReference>
<keyword evidence="9" id="KW-0106">Calcium</keyword>
<evidence type="ECO:0000256" key="6">
    <source>
        <dbReference type="ARBA" id="ARBA00022723"/>
    </source>
</evidence>
<dbReference type="Pfam" id="PF23106">
    <property type="entry name" value="EGF_Teneurin"/>
    <property type="match status" value="1"/>
</dbReference>
<dbReference type="Gene3D" id="2.60.40.10">
    <property type="entry name" value="Immunoglobulins"/>
    <property type="match status" value="4"/>
</dbReference>
<comment type="similarity">
    <text evidence="2 17">Belongs to the integrin beta chain family.</text>
</comment>
<dbReference type="InterPro" id="IPR036349">
    <property type="entry name" value="Integrin_bsu_tail_dom_sf"/>
</dbReference>
<dbReference type="InterPro" id="IPR002369">
    <property type="entry name" value="Integrin_bsu_VWA"/>
</dbReference>
<dbReference type="Gene3D" id="2.60.40.1510">
    <property type="entry name" value="ntegrin, alpha v. Chain A, domain 3"/>
    <property type="match status" value="1"/>
</dbReference>
<name>A0A662YYB3_ACIRT</name>
<evidence type="ECO:0000256" key="12">
    <source>
        <dbReference type="ARBA" id="ARBA00022989"/>
    </source>
</evidence>
<dbReference type="GO" id="GO:0098609">
    <property type="term" value="P:cell-cell adhesion"/>
    <property type="evidence" value="ECO:0007669"/>
    <property type="project" value="TreeGrafter"/>
</dbReference>
<evidence type="ECO:0000256" key="10">
    <source>
        <dbReference type="ARBA" id="ARBA00022842"/>
    </source>
</evidence>
<evidence type="ECO:0000256" key="16">
    <source>
        <dbReference type="ARBA" id="ARBA00023180"/>
    </source>
</evidence>
<dbReference type="Proteomes" id="UP000289886">
    <property type="component" value="Unassembled WGS sequence"/>
</dbReference>
<dbReference type="PANTHER" id="PTHR10082:SF42">
    <property type="entry name" value="INTEGRIN BETA-4"/>
    <property type="match status" value="1"/>
</dbReference>
<dbReference type="GO" id="GO:0008305">
    <property type="term" value="C:integrin complex"/>
    <property type="evidence" value="ECO:0007669"/>
    <property type="project" value="TreeGrafter"/>
</dbReference>
<keyword evidence="12" id="KW-1133">Transmembrane helix</keyword>
<dbReference type="Pfam" id="PF18372">
    <property type="entry name" value="I-EGF_1"/>
    <property type="match status" value="1"/>
</dbReference>
<evidence type="ECO:0000313" key="20">
    <source>
        <dbReference type="EMBL" id="RXN01645.1"/>
    </source>
</evidence>
<dbReference type="SUPFAM" id="SSF57196">
    <property type="entry name" value="EGF/Laminin"/>
    <property type="match status" value="2"/>
</dbReference>
<keyword evidence="5 17" id="KW-0812">Transmembrane</keyword>
<dbReference type="Gene3D" id="4.10.1240.30">
    <property type="match status" value="1"/>
</dbReference>
<feature type="region of interest" description="Disordered" evidence="18">
    <location>
        <begin position="1217"/>
        <end position="1239"/>
    </location>
</feature>
<dbReference type="InterPro" id="IPR057243">
    <property type="entry name" value="Integrin_I-EGF_CS"/>
</dbReference>
<accession>A0A662YYB3</accession>
<keyword evidence="3" id="KW-1003">Cell membrane</keyword>
<dbReference type="Gene3D" id="3.30.1680.10">
    <property type="entry name" value="ligand-binding face of the semaphorins, domain 2"/>
    <property type="match status" value="1"/>
</dbReference>
<evidence type="ECO:0000256" key="11">
    <source>
        <dbReference type="ARBA" id="ARBA00022889"/>
    </source>
</evidence>
<feature type="region of interest" description="Disordered" evidence="18">
    <location>
        <begin position="1507"/>
        <end position="1594"/>
    </location>
</feature>
<dbReference type="PROSITE" id="PS00243">
    <property type="entry name" value="I_EGF_1"/>
    <property type="match status" value="1"/>
</dbReference>
<comment type="caution">
    <text evidence="20">The sequence shown here is derived from an EMBL/GenBank/DDBJ whole genome shotgun (WGS) entry which is preliminary data.</text>
</comment>
<dbReference type="SMART" id="SM00237">
    <property type="entry name" value="Calx_beta"/>
    <property type="match status" value="2"/>
</dbReference>
<dbReference type="PANTHER" id="PTHR10082">
    <property type="entry name" value="INTEGRIN BETA SUBUNIT"/>
    <property type="match status" value="1"/>
</dbReference>
<evidence type="ECO:0000256" key="14">
    <source>
        <dbReference type="ARBA" id="ARBA00023136"/>
    </source>
</evidence>
<dbReference type="GO" id="GO:0007229">
    <property type="term" value="P:integrin-mediated signaling pathway"/>
    <property type="evidence" value="ECO:0007669"/>
    <property type="project" value="UniProtKB-KW"/>
</dbReference>
<keyword evidence="10" id="KW-0460">Magnesium</keyword>
<dbReference type="InterPro" id="IPR036465">
    <property type="entry name" value="vWFA_dom_sf"/>
</dbReference>
<feature type="compositionally biased region" description="Polar residues" evidence="18">
    <location>
        <begin position="1580"/>
        <end position="1594"/>
    </location>
</feature>
<dbReference type="Pfam" id="PF03160">
    <property type="entry name" value="Calx-beta"/>
    <property type="match status" value="2"/>
</dbReference>
<keyword evidence="7" id="KW-0732">Signal</keyword>
<dbReference type="SUPFAM" id="SSF141072">
    <property type="entry name" value="CalX-like"/>
    <property type="match status" value="2"/>
</dbReference>
<dbReference type="SUPFAM" id="SSF103575">
    <property type="entry name" value="Plexin repeat"/>
    <property type="match status" value="1"/>
</dbReference>
<keyword evidence="14" id="KW-0472">Membrane</keyword>
<evidence type="ECO:0000256" key="15">
    <source>
        <dbReference type="ARBA" id="ARBA00023157"/>
    </source>
</evidence>
<evidence type="ECO:0000256" key="3">
    <source>
        <dbReference type="ARBA" id="ARBA00022475"/>
    </source>
</evidence>
<dbReference type="InterPro" id="IPR013783">
    <property type="entry name" value="Ig-like_fold"/>
</dbReference>
<organism evidence="20 21">
    <name type="scientific">Acipenser ruthenus</name>
    <name type="common">Sterlet sturgeon</name>
    <dbReference type="NCBI Taxonomy" id="7906"/>
    <lineage>
        <taxon>Eukaryota</taxon>
        <taxon>Metazoa</taxon>
        <taxon>Chordata</taxon>
        <taxon>Craniata</taxon>
        <taxon>Vertebrata</taxon>
        <taxon>Euteleostomi</taxon>
        <taxon>Actinopterygii</taxon>
        <taxon>Chondrostei</taxon>
        <taxon>Acipenseriformes</taxon>
        <taxon>Acipenseridae</taxon>
        <taxon>Acipenser</taxon>
    </lineage>
</organism>
<dbReference type="FunFam" id="3.40.50.410:FF:000036">
    <property type="entry name" value="Integrin beta"/>
    <property type="match status" value="1"/>
</dbReference>
<dbReference type="PRINTS" id="PR01186">
    <property type="entry name" value="INTEGRINB"/>
</dbReference>
<evidence type="ECO:0000256" key="4">
    <source>
        <dbReference type="ARBA" id="ARBA00022536"/>
    </source>
</evidence>
<dbReference type="Pfam" id="PF17205">
    <property type="entry name" value="PSI_integrin"/>
    <property type="match status" value="1"/>
</dbReference>
<dbReference type="GO" id="GO:0005925">
    <property type="term" value="C:focal adhesion"/>
    <property type="evidence" value="ECO:0007669"/>
    <property type="project" value="TreeGrafter"/>
</dbReference>
<feature type="compositionally biased region" description="Polar residues" evidence="18">
    <location>
        <begin position="1222"/>
        <end position="1234"/>
    </location>
</feature>
<feature type="domain" description="Fibronectin type-III" evidence="19">
    <location>
        <begin position="1335"/>
        <end position="1434"/>
    </location>
</feature>
<dbReference type="Pfam" id="PF00362">
    <property type="entry name" value="Integrin_beta"/>
    <property type="match status" value="1"/>
</dbReference>